<name>A0A699ZWR2_HAELA</name>
<reference evidence="1 2" key="1">
    <citation type="submission" date="2020-02" db="EMBL/GenBank/DDBJ databases">
        <title>Draft genome sequence of Haematococcus lacustris strain NIES-144.</title>
        <authorList>
            <person name="Morimoto D."/>
            <person name="Nakagawa S."/>
            <person name="Yoshida T."/>
            <person name="Sawayama S."/>
        </authorList>
    </citation>
    <scope>NUCLEOTIDE SEQUENCE [LARGE SCALE GENOMIC DNA]</scope>
    <source>
        <strain evidence="1 2">NIES-144</strain>
    </source>
</reference>
<proteinExistence type="predicted"/>
<dbReference type="AlphaFoldDB" id="A0A699ZWR2"/>
<gene>
    <name evidence="1" type="ORF">HaLaN_20194</name>
</gene>
<sequence length="97" mass="10542">MAAEAGIDLWKLPFKDVRPERLQYLAENKGKVPVRVNPRAMKNPVKLAASKKLPKYPAYDESGKIIWIRQGMEAAVAGSAAEPGAAQPSGVKITVKE</sequence>
<accession>A0A699ZWR2</accession>
<protein>
    <submittedName>
        <fullName evidence="1">Uncharacterized protein</fullName>
    </submittedName>
</protein>
<evidence type="ECO:0000313" key="1">
    <source>
        <dbReference type="EMBL" id="GFH22688.1"/>
    </source>
</evidence>
<evidence type="ECO:0000313" key="2">
    <source>
        <dbReference type="Proteomes" id="UP000485058"/>
    </source>
</evidence>
<organism evidence="1 2">
    <name type="scientific">Haematococcus lacustris</name>
    <name type="common">Green alga</name>
    <name type="synonym">Haematococcus pluvialis</name>
    <dbReference type="NCBI Taxonomy" id="44745"/>
    <lineage>
        <taxon>Eukaryota</taxon>
        <taxon>Viridiplantae</taxon>
        <taxon>Chlorophyta</taxon>
        <taxon>core chlorophytes</taxon>
        <taxon>Chlorophyceae</taxon>
        <taxon>CS clade</taxon>
        <taxon>Chlamydomonadales</taxon>
        <taxon>Haematococcaceae</taxon>
        <taxon>Haematococcus</taxon>
    </lineage>
</organism>
<dbReference type="EMBL" id="BLLF01002100">
    <property type="protein sequence ID" value="GFH22688.1"/>
    <property type="molecule type" value="Genomic_DNA"/>
</dbReference>
<comment type="caution">
    <text evidence="1">The sequence shown here is derived from an EMBL/GenBank/DDBJ whole genome shotgun (WGS) entry which is preliminary data.</text>
</comment>
<keyword evidence="2" id="KW-1185">Reference proteome</keyword>
<dbReference type="Proteomes" id="UP000485058">
    <property type="component" value="Unassembled WGS sequence"/>
</dbReference>